<evidence type="ECO:0000256" key="5">
    <source>
        <dbReference type="ARBA" id="ARBA00022691"/>
    </source>
</evidence>
<dbReference type="PANTHER" id="PTHR43182">
    <property type="entry name" value="COBALT-PRECORRIN-6B C(15)-METHYLTRANSFERASE (DECARBOXYLATING)"/>
    <property type="match status" value="1"/>
</dbReference>
<evidence type="ECO:0000313" key="8">
    <source>
        <dbReference type="EMBL" id="SSF63375.1"/>
    </source>
</evidence>
<evidence type="ECO:0000313" key="10">
    <source>
        <dbReference type="Proteomes" id="UP000252079"/>
    </source>
</evidence>
<protein>
    <submittedName>
        <fullName evidence="8">Cobalt-precorrin-6y C5-methyltransferase</fullName>
        <ecNumber evidence="8">2.1.1.-</ecNumber>
    </submittedName>
    <submittedName>
        <fullName evidence="7">Cobalt-precorrin-7 (C(5))-methyltransferase</fullName>
    </submittedName>
</protein>
<dbReference type="Pfam" id="PF00590">
    <property type="entry name" value="TP_methylase"/>
    <property type="match status" value="1"/>
</dbReference>
<dbReference type="STRING" id="1463164.KQS06HV_100279"/>
<evidence type="ECO:0000256" key="4">
    <source>
        <dbReference type="ARBA" id="ARBA00022679"/>
    </source>
</evidence>
<keyword evidence="3 7" id="KW-0489">Methyltransferase</keyword>
<accession>A0A2A5MNL4</accession>
<dbReference type="Proteomes" id="UP000252079">
    <property type="component" value="Unassembled WGS sequence"/>
</dbReference>
<dbReference type="InterPro" id="IPR014777">
    <property type="entry name" value="4pyrrole_Mease_sub1"/>
</dbReference>
<reference evidence="7 9" key="1">
    <citation type="submission" date="2017-09" db="EMBL/GenBank/DDBJ databases">
        <title>Mdr eskape-Ghana.</title>
        <authorList>
            <person name="Agyepong N."/>
            <person name="Janice J."/>
            <person name="Samuelsen O."/>
            <person name="Owusu-Ofori A."/>
            <person name="Sundsfjord A."/>
            <person name="Essack S."/>
            <person name="Pedersen T."/>
        </authorList>
    </citation>
    <scope>NUCLEOTIDE SEQUENCE [LARGE SCALE GENOMIC DNA]</scope>
    <source>
        <strain evidence="7 9">46</strain>
    </source>
</reference>
<dbReference type="EMBL" id="UFBM01000009">
    <property type="protein sequence ID" value="SSF63375.1"/>
    <property type="molecule type" value="Genomic_DNA"/>
</dbReference>
<dbReference type="Proteomes" id="UP000217648">
    <property type="component" value="Unassembled WGS sequence"/>
</dbReference>
<dbReference type="GO" id="GO:0008276">
    <property type="term" value="F:protein methyltransferase activity"/>
    <property type="evidence" value="ECO:0007669"/>
    <property type="project" value="InterPro"/>
</dbReference>
<name>A0A2A5MNL4_9ENTR</name>
<dbReference type="InterPro" id="IPR035996">
    <property type="entry name" value="4pyrrol_Methylase_sf"/>
</dbReference>
<dbReference type="InterPro" id="IPR000878">
    <property type="entry name" value="4pyrrol_Mease"/>
</dbReference>
<dbReference type="EC" id="2.1.1.-" evidence="8"/>
<proteinExistence type="predicted"/>
<keyword evidence="5" id="KW-0949">S-adenosyl-L-methionine</keyword>
<dbReference type="NCBIfam" id="TIGR02467">
    <property type="entry name" value="CbiE"/>
    <property type="match status" value="1"/>
</dbReference>
<dbReference type="CDD" id="cd11644">
    <property type="entry name" value="Precorrin-6Y-MT"/>
    <property type="match status" value="1"/>
</dbReference>
<evidence type="ECO:0000259" key="6">
    <source>
        <dbReference type="Pfam" id="PF00590"/>
    </source>
</evidence>
<dbReference type="PANTHER" id="PTHR43182:SF1">
    <property type="entry name" value="COBALT-PRECORRIN-7 C(5)-METHYLTRANSFERASE"/>
    <property type="match status" value="1"/>
</dbReference>
<organism evidence="7 9">
    <name type="scientific">Klebsiella quasipneumoniae</name>
    <dbReference type="NCBI Taxonomy" id="1463165"/>
    <lineage>
        <taxon>Bacteria</taxon>
        <taxon>Pseudomonadati</taxon>
        <taxon>Pseudomonadota</taxon>
        <taxon>Gammaproteobacteria</taxon>
        <taxon>Enterobacterales</taxon>
        <taxon>Enterobacteriaceae</taxon>
        <taxon>Klebsiella/Raoultella group</taxon>
        <taxon>Klebsiella</taxon>
        <taxon>Klebsiella pneumoniae complex</taxon>
    </lineage>
</organism>
<keyword evidence="4 7" id="KW-0808">Transferase</keyword>
<evidence type="ECO:0000256" key="2">
    <source>
        <dbReference type="ARBA" id="ARBA00022573"/>
    </source>
</evidence>
<feature type="domain" description="Tetrapyrrole methylase" evidence="6">
    <location>
        <begin position="1"/>
        <end position="185"/>
    </location>
</feature>
<dbReference type="InterPro" id="IPR050714">
    <property type="entry name" value="Cobalamin_biosynth_MTase"/>
</dbReference>
<dbReference type="InterPro" id="IPR014776">
    <property type="entry name" value="4pyrrole_Mease_sub2"/>
</dbReference>
<dbReference type="Gene3D" id="3.40.1010.10">
    <property type="entry name" value="Cobalt-precorrin-4 Transmethylase, Domain 1"/>
    <property type="match status" value="1"/>
</dbReference>
<dbReference type="AlphaFoldDB" id="A0A2A5MNL4"/>
<comment type="caution">
    <text evidence="7">The sequence shown here is derived from an EMBL/GenBank/DDBJ whole genome shotgun (WGS) entry which is preliminary data.</text>
</comment>
<dbReference type="Gene3D" id="3.30.950.10">
    <property type="entry name" value="Methyltransferase, Cobalt-precorrin-4 Transmethylase, Domain 2"/>
    <property type="match status" value="1"/>
</dbReference>
<evidence type="ECO:0000256" key="1">
    <source>
        <dbReference type="ARBA" id="ARBA00004953"/>
    </source>
</evidence>
<dbReference type="UniPathway" id="UPA00148"/>
<comment type="pathway">
    <text evidence="1">Cofactor biosynthesis; adenosylcobalamin biosynthesis.</text>
</comment>
<dbReference type="RefSeq" id="WP_017899210.1">
    <property type="nucleotide sequence ID" value="NZ_BIGY01000003.1"/>
</dbReference>
<evidence type="ECO:0000256" key="3">
    <source>
        <dbReference type="ARBA" id="ARBA00022603"/>
    </source>
</evidence>
<reference evidence="8 10" key="2">
    <citation type="submission" date="2018-07" db="EMBL/GenBank/DDBJ databases">
        <authorList>
            <consortium name="Pathogen Informatics"/>
        </authorList>
    </citation>
    <scope>NUCLEOTIDE SEQUENCE [LARGE SCALE GENOMIC DNA]</scope>
    <source>
        <strain evidence="8 10">4300STDY6636950</strain>
    </source>
</reference>
<dbReference type="SUPFAM" id="SSF53790">
    <property type="entry name" value="Tetrapyrrole methylase"/>
    <property type="match status" value="1"/>
</dbReference>
<evidence type="ECO:0000313" key="9">
    <source>
        <dbReference type="Proteomes" id="UP000217648"/>
    </source>
</evidence>
<dbReference type="EMBL" id="NXHG01000002">
    <property type="protein sequence ID" value="PCM62489.1"/>
    <property type="molecule type" value="Genomic_DNA"/>
</dbReference>
<keyword evidence="2" id="KW-0169">Cobalamin biosynthesis</keyword>
<dbReference type="InterPro" id="IPR012818">
    <property type="entry name" value="CbiE"/>
</dbReference>
<evidence type="ECO:0000313" key="7">
    <source>
        <dbReference type="EMBL" id="PCM62489.1"/>
    </source>
</evidence>
<gene>
    <name evidence="8" type="primary">cbiE</name>
    <name evidence="7" type="ORF">CP911_04650</name>
    <name evidence="8" type="ORF">SAMEA23995918_01757</name>
</gene>
<dbReference type="NCBIfam" id="NF004454">
    <property type="entry name" value="PRK05787.1-1"/>
    <property type="match status" value="1"/>
</dbReference>
<sequence>MLTVVGMGPSGLHLMTPAAQDAVASADALVGGKRHLEQFPGFRGERFALGANIAELLVWLGERAAQKVVVLASGDPLFYGIGTRLIAHFGIERVRIIPGISAVQYLCAKAGIDMNDIWLTSSHGRDVCFDELARQRKVAMVTDGRCGPREIAAQLAARGKGYRWMVIGENLAMDNERIHWLPVSEVDAEYEMNAVVILDER</sequence>
<dbReference type="GO" id="GO:0009236">
    <property type="term" value="P:cobalamin biosynthetic process"/>
    <property type="evidence" value="ECO:0007669"/>
    <property type="project" value="UniProtKB-UniPathway"/>
</dbReference>
<dbReference type="GO" id="GO:0032259">
    <property type="term" value="P:methylation"/>
    <property type="evidence" value="ECO:0007669"/>
    <property type="project" value="UniProtKB-KW"/>
</dbReference>